<proteinExistence type="predicted"/>
<dbReference type="InterPro" id="IPR036770">
    <property type="entry name" value="Ankyrin_rpt-contain_sf"/>
</dbReference>
<comment type="caution">
    <text evidence="3">The sequence shown here is derived from an EMBL/GenBank/DDBJ whole genome shotgun (WGS) entry which is preliminary data.</text>
</comment>
<organism evidence="3 4">
    <name type="scientific">Immersiella caudata</name>
    <dbReference type="NCBI Taxonomy" id="314043"/>
    <lineage>
        <taxon>Eukaryota</taxon>
        <taxon>Fungi</taxon>
        <taxon>Dikarya</taxon>
        <taxon>Ascomycota</taxon>
        <taxon>Pezizomycotina</taxon>
        <taxon>Sordariomycetes</taxon>
        <taxon>Sordariomycetidae</taxon>
        <taxon>Sordariales</taxon>
        <taxon>Lasiosphaeriaceae</taxon>
        <taxon>Immersiella</taxon>
    </lineage>
</organism>
<keyword evidence="1" id="KW-0677">Repeat</keyword>
<dbReference type="Proteomes" id="UP001175000">
    <property type="component" value="Unassembled WGS sequence"/>
</dbReference>
<dbReference type="AlphaFoldDB" id="A0AA39X6G3"/>
<dbReference type="SUPFAM" id="SSF48403">
    <property type="entry name" value="Ankyrin repeat"/>
    <property type="match status" value="1"/>
</dbReference>
<evidence type="ECO:0000313" key="4">
    <source>
        <dbReference type="Proteomes" id="UP001175000"/>
    </source>
</evidence>
<dbReference type="EMBL" id="JAULSU010000002">
    <property type="protein sequence ID" value="KAK0627837.1"/>
    <property type="molecule type" value="Genomic_DNA"/>
</dbReference>
<dbReference type="PANTHER" id="PTHR24198">
    <property type="entry name" value="ANKYRIN REPEAT AND PROTEIN KINASE DOMAIN-CONTAINING PROTEIN"/>
    <property type="match status" value="1"/>
</dbReference>
<sequence>TGLHVGARHGKSTLVKALLESEHVSPNMEDASGQTPLSIALSQGFHDIALALIYDGRTDLDLDTIRTPQDAKGGELRLLALLSSDDVDPNQWDNDGKTCLSLAVRGGHAHICSAITTILQDPRVDPMALDNKKQTALYCAVSVNFLGAVKVLLRDGRVDPNAQDEMGNTATHRAVTRRHKHVLEMLL</sequence>
<gene>
    <name evidence="3" type="ORF">B0T14DRAFT_405271</name>
</gene>
<dbReference type="InterPro" id="IPR002110">
    <property type="entry name" value="Ankyrin_rpt"/>
</dbReference>
<keyword evidence="2" id="KW-0040">ANK repeat</keyword>
<feature type="non-terminal residue" evidence="3">
    <location>
        <position position="1"/>
    </location>
</feature>
<evidence type="ECO:0000256" key="1">
    <source>
        <dbReference type="ARBA" id="ARBA00022737"/>
    </source>
</evidence>
<accession>A0AA39X6G3</accession>
<dbReference type="PANTHER" id="PTHR24198:SF165">
    <property type="entry name" value="ANKYRIN REPEAT-CONTAINING PROTEIN-RELATED"/>
    <property type="match status" value="1"/>
</dbReference>
<dbReference type="Gene3D" id="1.25.40.20">
    <property type="entry name" value="Ankyrin repeat-containing domain"/>
    <property type="match status" value="2"/>
</dbReference>
<evidence type="ECO:0000313" key="3">
    <source>
        <dbReference type="EMBL" id="KAK0627837.1"/>
    </source>
</evidence>
<dbReference type="SMART" id="SM00248">
    <property type="entry name" value="ANK"/>
    <property type="match status" value="3"/>
</dbReference>
<keyword evidence="4" id="KW-1185">Reference proteome</keyword>
<name>A0AA39X6G3_9PEZI</name>
<dbReference type="Pfam" id="PF12796">
    <property type="entry name" value="Ank_2"/>
    <property type="match status" value="2"/>
</dbReference>
<protein>
    <submittedName>
        <fullName evidence="3">Ankyrin repeat-containing domain protein</fullName>
    </submittedName>
</protein>
<reference evidence="3" key="1">
    <citation type="submission" date="2023-06" db="EMBL/GenBank/DDBJ databases">
        <title>Genome-scale phylogeny and comparative genomics of the fungal order Sordariales.</title>
        <authorList>
            <consortium name="Lawrence Berkeley National Laboratory"/>
            <person name="Hensen N."/>
            <person name="Bonometti L."/>
            <person name="Westerberg I."/>
            <person name="Brannstrom I.O."/>
            <person name="Guillou S."/>
            <person name="Cros-Aarteil S."/>
            <person name="Calhoun S."/>
            <person name="Haridas S."/>
            <person name="Kuo A."/>
            <person name="Mondo S."/>
            <person name="Pangilinan J."/>
            <person name="Riley R."/>
            <person name="Labutti K."/>
            <person name="Andreopoulos B."/>
            <person name="Lipzen A."/>
            <person name="Chen C."/>
            <person name="Yanf M."/>
            <person name="Daum C."/>
            <person name="Ng V."/>
            <person name="Clum A."/>
            <person name="Steindorff A."/>
            <person name="Ohm R."/>
            <person name="Martin F."/>
            <person name="Silar P."/>
            <person name="Natvig D."/>
            <person name="Lalanne C."/>
            <person name="Gautier V."/>
            <person name="Ament-Velasquez S.L."/>
            <person name="Kruys A."/>
            <person name="Hutchinson M.I."/>
            <person name="Powell A.J."/>
            <person name="Barry K."/>
            <person name="Miller A.N."/>
            <person name="Grigoriev I.V."/>
            <person name="Debuchy R."/>
            <person name="Gladieux P."/>
            <person name="Thoren M.H."/>
            <person name="Johannesson H."/>
        </authorList>
    </citation>
    <scope>NUCLEOTIDE SEQUENCE</scope>
    <source>
        <strain evidence="3">CBS 606.72</strain>
    </source>
</reference>
<feature type="non-terminal residue" evidence="3">
    <location>
        <position position="187"/>
    </location>
</feature>
<evidence type="ECO:0000256" key="2">
    <source>
        <dbReference type="ARBA" id="ARBA00023043"/>
    </source>
</evidence>